<comment type="caution">
    <text evidence="1">The sequence shown here is derived from an EMBL/GenBank/DDBJ whole genome shotgun (WGS) entry which is preliminary data.</text>
</comment>
<gene>
    <name evidence="1" type="ORF">MOC45_02925</name>
</gene>
<dbReference type="EMBL" id="JALANJ010000003">
    <property type="protein sequence ID" value="MCY8119565.1"/>
    <property type="molecule type" value="Genomic_DNA"/>
</dbReference>
<accession>A0A9Q4H8P9</accession>
<dbReference type="Proteomes" id="UP001070352">
    <property type="component" value="Unassembled WGS sequence"/>
</dbReference>
<sequence length="121" mass="13937">MKTTYTIDLDEAKDALNKEELQIFSVLLNKIQDHTLDFSGGYEDEHEFRKRCGLPPLHNFNVFLINGQEKQLNSTVAATDEADAATAWCKENNLEGDLLYSEPREIWLYEGIKLCVERLNK</sequence>
<dbReference type="AlphaFoldDB" id="A0A9Q4H8P9"/>
<organism evidence="1 2">
    <name type="scientific">Bacillus spizizenii</name>
    <name type="common">Bacillus subtilis subsp. spizizenii</name>
    <dbReference type="NCBI Taxonomy" id="96241"/>
    <lineage>
        <taxon>Bacteria</taxon>
        <taxon>Bacillati</taxon>
        <taxon>Bacillota</taxon>
        <taxon>Bacilli</taxon>
        <taxon>Bacillales</taxon>
        <taxon>Bacillaceae</taxon>
        <taxon>Bacillus</taxon>
    </lineage>
</organism>
<proteinExistence type="predicted"/>
<name>A0A9Q4H8P9_BACSC</name>
<protein>
    <submittedName>
        <fullName evidence="1">Uncharacterized protein</fullName>
    </submittedName>
</protein>
<evidence type="ECO:0000313" key="2">
    <source>
        <dbReference type="Proteomes" id="UP001070352"/>
    </source>
</evidence>
<evidence type="ECO:0000313" key="1">
    <source>
        <dbReference type="EMBL" id="MCY8119565.1"/>
    </source>
</evidence>
<reference evidence="1" key="1">
    <citation type="submission" date="2022-02" db="EMBL/GenBank/DDBJ databases">
        <title>Crop Bioprotection Bacillus Genome Sequencing.</title>
        <authorList>
            <person name="Dunlap C."/>
        </authorList>
    </citation>
    <scope>NUCLEOTIDE SEQUENCE</scope>
    <source>
        <strain evidence="1">M18B4</strain>
    </source>
</reference>